<keyword evidence="2" id="KW-1185">Reference proteome</keyword>
<dbReference type="EMBL" id="BGZK01001898">
    <property type="protein sequence ID" value="GBP87963.1"/>
    <property type="molecule type" value="Genomic_DNA"/>
</dbReference>
<sequence>MGYMIGRSVLTHAGVHAALYVGRSAAGRYRRRRSLKCLPRALSRPAALAPRRPLRAPSLGLLPTPL</sequence>
<dbReference type="AlphaFoldDB" id="A0A4C1ZL89"/>
<evidence type="ECO:0000313" key="2">
    <source>
        <dbReference type="Proteomes" id="UP000299102"/>
    </source>
</evidence>
<dbReference type="Proteomes" id="UP000299102">
    <property type="component" value="Unassembled WGS sequence"/>
</dbReference>
<evidence type="ECO:0000313" key="1">
    <source>
        <dbReference type="EMBL" id="GBP87963.1"/>
    </source>
</evidence>
<reference evidence="1 2" key="1">
    <citation type="journal article" date="2019" name="Commun. Biol.">
        <title>The bagworm genome reveals a unique fibroin gene that provides high tensile strength.</title>
        <authorList>
            <person name="Kono N."/>
            <person name="Nakamura H."/>
            <person name="Ohtoshi R."/>
            <person name="Tomita M."/>
            <person name="Numata K."/>
            <person name="Arakawa K."/>
        </authorList>
    </citation>
    <scope>NUCLEOTIDE SEQUENCE [LARGE SCALE GENOMIC DNA]</scope>
</reference>
<gene>
    <name evidence="1" type="ORF">EVAR_62470_1</name>
</gene>
<proteinExistence type="predicted"/>
<name>A0A4C1ZL89_EUMVA</name>
<protein>
    <submittedName>
        <fullName evidence="1">Uncharacterized protein</fullName>
    </submittedName>
</protein>
<organism evidence="1 2">
    <name type="scientific">Eumeta variegata</name>
    <name type="common">Bagworm moth</name>
    <name type="synonym">Eumeta japonica</name>
    <dbReference type="NCBI Taxonomy" id="151549"/>
    <lineage>
        <taxon>Eukaryota</taxon>
        <taxon>Metazoa</taxon>
        <taxon>Ecdysozoa</taxon>
        <taxon>Arthropoda</taxon>
        <taxon>Hexapoda</taxon>
        <taxon>Insecta</taxon>
        <taxon>Pterygota</taxon>
        <taxon>Neoptera</taxon>
        <taxon>Endopterygota</taxon>
        <taxon>Lepidoptera</taxon>
        <taxon>Glossata</taxon>
        <taxon>Ditrysia</taxon>
        <taxon>Tineoidea</taxon>
        <taxon>Psychidae</taxon>
        <taxon>Oiketicinae</taxon>
        <taxon>Eumeta</taxon>
    </lineage>
</organism>
<comment type="caution">
    <text evidence="1">The sequence shown here is derived from an EMBL/GenBank/DDBJ whole genome shotgun (WGS) entry which is preliminary data.</text>
</comment>
<accession>A0A4C1ZL89</accession>